<reference evidence="3 4" key="1">
    <citation type="submission" date="2019-07" db="EMBL/GenBank/DDBJ databases">
        <title>Sphingomonas solaris sp. nov., isolated from a solar panel from Boston, Massachusetts.</title>
        <authorList>
            <person name="Tanner K."/>
            <person name="Pascual J."/>
            <person name="Mancuso C."/>
            <person name="Pereto J."/>
            <person name="Khalil A."/>
            <person name="Vilanova C."/>
        </authorList>
    </citation>
    <scope>NUCLEOTIDE SEQUENCE [LARGE SCALE GENOMIC DNA]</scope>
    <source>
        <strain evidence="3 4">R4DWN</strain>
    </source>
</reference>
<dbReference type="InterPro" id="IPR017972">
    <property type="entry name" value="Cyt_P450_CS"/>
</dbReference>
<dbReference type="GO" id="GO:0004497">
    <property type="term" value="F:monooxygenase activity"/>
    <property type="evidence" value="ECO:0007669"/>
    <property type="project" value="UniProtKB-KW"/>
</dbReference>
<proteinExistence type="inferred from homology"/>
<gene>
    <name evidence="3" type="ORF">FOY91_03300</name>
</gene>
<organism evidence="3 4">
    <name type="scientific">Alterirhizorhabdus solaris</name>
    <dbReference type="NCBI Taxonomy" id="2529389"/>
    <lineage>
        <taxon>Bacteria</taxon>
        <taxon>Pseudomonadati</taxon>
        <taxon>Pseudomonadota</taxon>
        <taxon>Alphaproteobacteria</taxon>
        <taxon>Sphingomonadales</taxon>
        <taxon>Rhizorhabdaceae</taxon>
        <taxon>Alterirhizorhabdus</taxon>
    </lineage>
</organism>
<dbReference type="OrthoDB" id="5522954at2"/>
<keyword evidence="2" id="KW-0560">Oxidoreductase</keyword>
<dbReference type="AlphaFoldDB" id="A0A558RBI3"/>
<dbReference type="PROSITE" id="PS00086">
    <property type="entry name" value="CYTOCHROME_P450"/>
    <property type="match status" value="1"/>
</dbReference>
<dbReference type="GO" id="GO:0016705">
    <property type="term" value="F:oxidoreductase activity, acting on paired donors, with incorporation or reduction of molecular oxygen"/>
    <property type="evidence" value="ECO:0007669"/>
    <property type="project" value="InterPro"/>
</dbReference>
<sequence>MNGSLVVDDARYDRLFDVASEARAMGNSVPFDLAEALNGLRTRGPVLAGGVRDLLGLDVRSPYEHPLPTFTALSFAACDRAFRENERFTSYAYNDMAGMRQMGSILLNKIGDEHRRLRAATQSMFLKPASMNWWRPNWIDETVEGLLDRIGHLDRTDLNMTLCARLPLHVVSRGVGLRGEDALTFRDHLLKSMGSHGASPEEKRHSAAETGRMLRELVAARRATPGEDVVSGLLAADFRTADGTVRKLDDDEVLGFSRHLLLAGGGTSWRQLGIAIHALLAERRFWEACLADRALVADAIEESMRWNATGPVFPRLVLEDTELEGVAIPANSRVDVCLGAANRDPARWDDPDRFDIFRRKRAHLGFGLGPHLCLGQHVARQMMSVAINGLLDRFPAMRLDPDAPPQQLTGGLEQRGMSAIPVVLR</sequence>
<keyword evidence="2" id="KW-0408">Iron</keyword>
<dbReference type="Gene3D" id="1.10.630.10">
    <property type="entry name" value="Cytochrome P450"/>
    <property type="match status" value="1"/>
</dbReference>
<dbReference type="InterPro" id="IPR036396">
    <property type="entry name" value="Cyt_P450_sf"/>
</dbReference>
<keyword evidence="2" id="KW-0503">Monooxygenase</keyword>
<dbReference type="EMBL" id="VNIM01000007">
    <property type="protein sequence ID" value="TVV76744.1"/>
    <property type="molecule type" value="Genomic_DNA"/>
</dbReference>
<dbReference type="GO" id="GO:0020037">
    <property type="term" value="F:heme binding"/>
    <property type="evidence" value="ECO:0007669"/>
    <property type="project" value="InterPro"/>
</dbReference>
<dbReference type="Proteomes" id="UP000318681">
    <property type="component" value="Unassembled WGS sequence"/>
</dbReference>
<keyword evidence="2" id="KW-0349">Heme</keyword>
<protein>
    <submittedName>
        <fullName evidence="3">Cytochrome P450</fullName>
    </submittedName>
</protein>
<dbReference type="InterPro" id="IPR001128">
    <property type="entry name" value="Cyt_P450"/>
</dbReference>
<dbReference type="PANTHER" id="PTHR46696:SF1">
    <property type="entry name" value="CYTOCHROME P450 YJIB-RELATED"/>
    <property type="match status" value="1"/>
</dbReference>
<comment type="caution">
    <text evidence="3">The sequence shown here is derived from an EMBL/GenBank/DDBJ whole genome shotgun (WGS) entry which is preliminary data.</text>
</comment>
<dbReference type="Pfam" id="PF00067">
    <property type="entry name" value="p450"/>
    <property type="match status" value="1"/>
</dbReference>
<name>A0A558RBI3_9SPHN</name>
<keyword evidence="4" id="KW-1185">Reference proteome</keyword>
<dbReference type="RefSeq" id="WP_145148104.1">
    <property type="nucleotide sequence ID" value="NZ_VNIM01000007.1"/>
</dbReference>
<comment type="similarity">
    <text evidence="1 2">Belongs to the cytochrome P450 family.</text>
</comment>
<dbReference type="PANTHER" id="PTHR46696">
    <property type="entry name" value="P450, PUTATIVE (EUROFUNG)-RELATED"/>
    <property type="match status" value="1"/>
</dbReference>
<evidence type="ECO:0000313" key="4">
    <source>
        <dbReference type="Proteomes" id="UP000318681"/>
    </source>
</evidence>
<dbReference type="InterPro" id="IPR002397">
    <property type="entry name" value="Cyt_P450_B"/>
</dbReference>
<evidence type="ECO:0000256" key="1">
    <source>
        <dbReference type="ARBA" id="ARBA00010617"/>
    </source>
</evidence>
<accession>A0A558RBI3</accession>
<dbReference type="SUPFAM" id="SSF48264">
    <property type="entry name" value="Cytochrome P450"/>
    <property type="match status" value="1"/>
</dbReference>
<evidence type="ECO:0000256" key="2">
    <source>
        <dbReference type="RuleBase" id="RU000461"/>
    </source>
</evidence>
<keyword evidence="2" id="KW-0479">Metal-binding</keyword>
<dbReference type="GO" id="GO:0005506">
    <property type="term" value="F:iron ion binding"/>
    <property type="evidence" value="ECO:0007669"/>
    <property type="project" value="InterPro"/>
</dbReference>
<evidence type="ECO:0000313" key="3">
    <source>
        <dbReference type="EMBL" id="TVV76744.1"/>
    </source>
</evidence>
<dbReference type="PRINTS" id="PR00359">
    <property type="entry name" value="BP450"/>
</dbReference>